<dbReference type="EMBL" id="CAACVG010007573">
    <property type="protein sequence ID" value="VEN46134.1"/>
    <property type="molecule type" value="Genomic_DNA"/>
</dbReference>
<organism evidence="1 2">
    <name type="scientific">Callosobruchus maculatus</name>
    <name type="common">Southern cowpea weevil</name>
    <name type="synonym">Pulse bruchid</name>
    <dbReference type="NCBI Taxonomy" id="64391"/>
    <lineage>
        <taxon>Eukaryota</taxon>
        <taxon>Metazoa</taxon>
        <taxon>Ecdysozoa</taxon>
        <taxon>Arthropoda</taxon>
        <taxon>Hexapoda</taxon>
        <taxon>Insecta</taxon>
        <taxon>Pterygota</taxon>
        <taxon>Neoptera</taxon>
        <taxon>Endopterygota</taxon>
        <taxon>Coleoptera</taxon>
        <taxon>Polyphaga</taxon>
        <taxon>Cucujiformia</taxon>
        <taxon>Chrysomeloidea</taxon>
        <taxon>Chrysomelidae</taxon>
        <taxon>Bruchinae</taxon>
        <taxon>Bruchini</taxon>
        <taxon>Callosobruchus</taxon>
    </lineage>
</organism>
<sequence>MVWEDTLWEDRSMQDMLHRQLTQLPEGMRLLLDRWQYLSEEDIMDMMLIQSTNSTTALPMV</sequence>
<reference evidence="1 2" key="1">
    <citation type="submission" date="2019-01" db="EMBL/GenBank/DDBJ databases">
        <authorList>
            <person name="Sayadi A."/>
        </authorList>
    </citation>
    <scope>NUCLEOTIDE SEQUENCE [LARGE SCALE GENOMIC DNA]</scope>
</reference>
<gene>
    <name evidence="1" type="ORF">CALMAC_LOCUS8331</name>
</gene>
<proteinExistence type="predicted"/>
<protein>
    <submittedName>
        <fullName evidence="1">Uncharacterized protein</fullName>
    </submittedName>
</protein>
<dbReference type="AlphaFoldDB" id="A0A653CFJ2"/>
<evidence type="ECO:0000313" key="1">
    <source>
        <dbReference type="EMBL" id="VEN46134.1"/>
    </source>
</evidence>
<evidence type="ECO:0000313" key="2">
    <source>
        <dbReference type="Proteomes" id="UP000410492"/>
    </source>
</evidence>
<keyword evidence="2" id="KW-1185">Reference proteome</keyword>
<dbReference type="OrthoDB" id="7789829at2759"/>
<name>A0A653CFJ2_CALMS</name>
<dbReference type="Proteomes" id="UP000410492">
    <property type="component" value="Unassembled WGS sequence"/>
</dbReference>
<accession>A0A653CFJ2</accession>